<feature type="domain" description="DUF4236" evidence="3">
    <location>
        <begin position="6"/>
        <end position="58"/>
    </location>
</feature>
<dbReference type="Proteomes" id="UP000614410">
    <property type="component" value="Unassembled WGS sequence"/>
</dbReference>
<proteinExistence type="predicted"/>
<dbReference type="AlphaFoldDB" id="A0A934KPU5"/>
<comment type="caution">
    <text evidence="4">The sequence shown here is derived from an EMBL/GenBank/DDBJ whole genome shotgun (WGS) entry which is preliminary data.</text>
</comment>
<gene>
    <name evidence="4" type="ORF">JF887_06255</name>
</gene>
<keyword evidence="2" id="KW-0472">Membrane</keyword>
<dbReference type="Pfam" id="PF14559">
    <property type="entry name" value="TPR_19"/>
    <property type="match status" value="1"/>
</dbReference>
<dbReference type="Pfam" id="PF14020">
    <property type="entry name" value="DUF4236"/>
    <property type="match status" value="1"/>
</dbReference>
<reference evidence="4 5" key="1">
    <citation type="submission" date="2020-10" db="EMBL/GenBank/DDBJ databases">
        <title>Ca. Dormibacterota MAGs.</title>
        <authorList>
            <person name="Montgomery K."/>
        </authorList>
    </citation>
    <scope>NUCLEOTIDE SEQUENCE [LARGE SCALE GENOMIC DNA]</scope>
    <source>
        <strain evidence="4">Mitchell_Peninsula_5</strain>
    </source>
</reference>
<evidence type="ECO:0000256" key="2">
    <source>
        <dbReference type="SAM" id="Phobius"/>
    </source>
</evidence>
<keyword evidence="2" id="KW-1133">Transmembrane helix</keyword>
<evidence type="ECO:0000259" key="3">
    <source>
        <dbReference type="Pfam" id="PF14020"/>
    </source>
</evidence>
<organism evidence="4 5">
    <name type="scientific">Candidatus Amunia macphersoniae</name>
    <dbReference type="NCBI Taxonomy" id="3127014"/>
    <lineage>
        <taxon>Bacteria</taxon>
        <taxon>Bacillati</taxon>
        <taxon>Candidatus Dormiibacterota</taxon>
        <taxon>Candidatus Dormibacteria</taxon>
        <taxon>Candidatus Aeolococcales</taxon>
        <taxon>Candidatus Aeolococcaceae</taxon>
        <taxon>Candidatus Amunia</taxon>
    </lineage>
</organism>
<dbReference type="EMBL" id="JAEKNN010000027">
    <property type="protein sequence ID" value="MBJ7609017.1"/>
    <property type="molecule type" value="Genomic_DNA"/>
</dbReference>
<accession>A0A934KPU5</accession>
<dbReference type="InterPro" id="IPR025330">
    <property type="entry name" value="DUF4236"/>
</dbReference>
<dbReference type="InterPro" id="IPR011990">
    <property type="entry name" value="TPR-like_helical_dom_sf"/>
</dbReference>
<feature type="transmembrane region" description="Helical" evidence="2">
    <location>
        <begin position="108"/>
        <end position="133"/>
    </location>
</feature>
<evidence type="ECO:0000313" key="4">
    <source>
        <dbReference type="EMBL" id="MBJ7609017.1"/>
    </source>
</evidence>
<sequence length="406" mass="42892">MPGYARFRRTLRIAPGVRLNLSKSGVSTSFGPRGFHYTVGHGRRRTTVGLPGTGLSYTTYSPTHARGAKGTAHSRPVCPTPPRPANPSASSAKSGVQQLANLAPPQKIAWGIVLTLLVITSPIGLWLLVAGLWQLHVPEWRIRSYVHQAALEPANARDLLLQAAAIDARSPEVLAPLAEVTAAHGDNAAALRLYREYCAKVPSDWLARGHLAMTALKCNQVDEAIAELVAIRQAAPATDDSMASVTAHLAYAYLCKEDPRQGLSFATSAPGRTGTLGPGSEQCVFYGGVCKYMLGRTDAALGDLATLYAINPAFDGLQAVRDAMTAGTYELLLPDGSALVPRRPGHAIRSAIVVQRQPPLSAHCLNCQAPLRAGAPECSYCHAAVSTRSPLPAASPPPPPPPPPAM</sequence>
<name>A0A934KPU5_9BACT</name>
<feature type="region of interest" description="Disordered" evidence="1">
    <location>
        <begin position="64"/>
        <end position="97"/>
    </location>
</feature>
<dbReference type="Gene3D" id="1.25.40.10">
    <property type="entry name" value="Tetratricopeptide repeat domain"/>
    <property type="match status" value="1"/>
</dbReference>
<protein>
    <submittedName>
        <fullName evidence="4">DUF4236 domain-containing protein</fullName>
    </submittedName>
</protein>
<evidence type="ECO:0000256" key="1">
    <source>
        <dbReference type="SAM" id="MobiDB-lite"/>
    </source>
</evidence>
<keyword evidence="2" id="KW-0812">Transmembrane</keyword>
<dbReference type="SUPFAM" id="SSF48452">
    <property type="entry name" value="TPR-like"/>
    <property type="match status" value="1"/>
</dbReference>
<evidence type="ECO:0000313" key="5">
    <source>
        <dbReference type="Proteomes" id="UP000614410"/>
    </source>
</evidence>